<keyword evidence="1" id="KW-0238">DNA-binding</keyword>
<dbReference type="PANTHER" id="PTHR47807">
    <property type="entry name" value="PROTEIN TBF1"/>
    <property type="match status" value="1"/>
</dbReference>
<comment type="caution">
    <text evidence="6">The sequence shown here is derived from an EMBL/GenBank/DDBJ whole genome shotgun (WGS) entry which is preliminary data.</text>
</comment>
<name>A0ABR4NU47_9SACH</name>
<dbReference type="SMART" id="SM00717">
    <property type="entry name" value="SANT"/>
    <property type="match status" value="1"/>
</dbReference>
<sequence length="519" mass="58862">MMTGSYSEIDGLNRFSDILNDLPVKTRLALSSLSLLDNVSTQLLRFLISNSNTPNVIAVISNRDNYVATGESEIFHTLVRIFKNIRDIYESRTPLLNVGNVAPGLWLLNVPPPSLLNGHEAYIISAVRKANLVTFILTVINSLPYGFDFLQNVYLDVFCPNTIFTDQHNSDQTSKFLKPQAIIYLDLKTHAYIASIKEHLGFDNQIPEKEKKDLLDKIFPDDIAQVLMKRKLATNGEKKVLSPSEKEFIGRCERRKENLMSIDDYNKLQANYDWVYFVKELLEYCGRNINLIVWGKKGRAKSVLFEFDTADFDPQILYATGYHQTSNIQRTLDIAEPESNRLTEAEKHSISPELQALTEEENAVIQNEEIQRVFQDTAQSSSDPEPASLLHSDENVDTQLMGSTSAVLPHIIPKSSAVKIAKTKRTWSKEEEEALINGLIELGPAWAKILDLYGPGGKINEHLKNRTQVQLKDKARNWKLHYLKNNKPLPPYLMRVTGTVEKGSKQKKKIMKNASELLS</sequence>
<keyword evidence="3" id="KW-0131">Cell cycle</keyword>
<evidence type="ECO:0000313" key="6">
    <source>
        <dbReference type="EMBL" id="KAL3232218.1"/>
    </source>
</evidence>
<accession>A0ABR4NU47</accession>
<gene>
    <name evidence="6" type="ORF">RNJ44_04134</name>
</gene>
<keyword evidence="7" id="KW-1185">Reference proteome</keyword>
<feature type="domain" description="HTH myb-type" evidence="5">
    <location>
        <begin position="419"/>
        <end position="475"/>
    </location>
</feature>
<dbReference type="InterPro" id="IPR013867">
    <property type="entry name" value="Telomere_rpt-bd_fac_dimer_dom"/>
</dbReference>
<protein>
    <submittedName>
        <fullName evidence="6">Protein TBF1</fullName>
    </submittedName>
</protein>
<evidence type="ECO:0000256" key="3">
    <source>
        <dbReference type="ARBA" id="ARBA00023306"/>
    </source>
</evidence>
<dbReference type="Pfam" id="PF00249">
    <property type="entry name" value="Myb_DNA-binding"/>
    <property type="match status" value="1"/>
</dbReference>
<dbReference type="PROSITE" id="PS51294">
    <property type="entry name" value="HTH_MYB"/>
    <property type="match status" value="1"/>
</dbReference>
<feature type="domain" description="Myb-like" evidence="4">
    <location>
        <begin position="419"/>
        <end position="471"/>
    </location>
</feature>
<dbReference type="InterPro" id="IPR052833">
    <property type="entry name" value="Telomeric_DNA-bd_trans-reg"/>
</dbReference>
<dbReference type="EMBL" id="JBEVYD010000005">
    <property type="protein sequence ID" value="KAL3232218.1"/>
    <property type="molecule type" value="Genomic_DNA"/>
</dbReference>
<evidence type="ECO:0000256" key="1">
    <source>
        <dbReference type="ARBA" id="ARBA00023125"/>
    </source>
</evidence>
<proteinExistence type="predicted"/>
<dbReference type="InterPro" id="IPR017930">
    <property type="entry name" value="Myb_dom"/>
</dbReference>
<evidence type="ECO:0000259" key="5">
    <source>
        <dbReference type="PROSITE" id="PS51294"/>
    </source>
</evidence>
<organism evidence="6 7">
    <name type="scientific">Nakaseomyces bracarensis</name>
    <dbReference type="NCBI Taxonomy" id="273131"/>
    <lineage>
        <taxon>Eukaryota</taxon>
        <taxon>Fungi</taxon>
        <taxon>Dikarya</taxon>
        <taxon>Ascomycota</taxon>
        <taxon>Saccharomycotina</taxon>
        <taxon>Saccharomycetes</taxon>
        <taxon>Saccharomycetales</taxon>
        <taxon>Saccharomycetaceae</taxon>
        <taxon>Nakaseomyces</taxon>
    </lineage>
</organism>
<dbReference type="PANTHER" id="PTHR47807:SF1">
    <property type="entry name" value="PROTEIN TBF1"/>
    <property type="match status" value="1"/>
</dbReference>
<dbReference type="Pfam" id="PF08558">
    <property type="entry name" value="TRF"/>
    <property type="match status" value="1"/>
</dbReference>
<evidence type="ECO:0000259" key="4">
    <source>
        <dbReference type="PROSITE" id="PS50090"/>
    </source>
</evidence>
<dbReference type="PROSITE" id="PS50090">
    <property type="entry name" value="MYB_LIKE"/>
    <property type="match status" value="1"/>
</dbReference>
<dbReference type="SUPFAM" id="SSF46689">
    <property type="entry name" value="Homeodomain-like"/>
    <property type="match status" value="1"/>
</dbReference>
<dbReference type="Proteomes" id="UP001623330">
    <property type="component" value="Unassembled WGS sequence"/>
</dbReference>
<evidence type="ECO:0000313" key="7">
    <source>
        <dbReference type="Proteomes" id="UP001623330"/>
    </source>
</evidence>
<evidence type="ECO:0000256" key="2">
    <source>
        <dbReference type="ARBA" id="ARBA00023242"/>
    </source>
</evidence>
<reference evidence="6 7" key="1">
    <citation type="submission" date="2024-05" db="EMBL/GenBank/DDBJ databases">
        <title>Long read based assembly of the Candida bracarensis genome reveals expanded adhesin content.</title>
        <authorList>
            <person name="Marcet-Houben M."/>
            <person name="Ksiezopolska E."/>
            <person name="Gabaldon T."/>
        </authorList>
    </citation>
    <scope>NUCLEOTIDE SEQUENCE [LARGE SCALE GENOMIC DNA]</scope>
    <source>
        <strain evidence="6 7">CBM6</strain>
    </source>
</reference>
<dbReference type="Gene3D" id="1.10.10.60">
    <property type="entry name" value="Homeodomain-like"/>
    <property type="match status" value="1"/>
</dbReference>
<keyword evidence="2" id="KW-0539">Nucleus</keyword>
<dbReference type="InterPro" id="IPR001005">
    <property type="entry name" value="SANT/Myb"/>
</dbReference>
<dbReference type="CDD" id="cd11660">
    <property type="entry name" value="SANT_TRF"/>
    <property type="match status" value="1"/>
</dbReference>
<dbReference type="InterPro" id="IPR009057">
    <property type="entry name" value="Homeodomain-like_sf"/>
</dbReference>